<comment type="caution">
    <text evidence="3">The sequence shown here is derived from an EMBL/GenBank/DDBJ whole genome shotgun (WGS) entry which is preliminary data.</text>
</comment>
<protein>
    <submittedName>
        <fullName evidence="3">Uncharacterized protein</fullName>
    </submittedName>
</protein>
<evidence type="ECO:0000256" key="2">
    <source>
        <dbReference type="SAM" id="SignalP"/>
    </source>
</evidence>
<dbReference type="Proteomes" id="UP001470230">
    <property type="component" value="Unassembled WGS sequence"/>
</dbReference>
<evidence type="ECO:0000313" key="3">
    <source>
        <dbReference type="EMBL" id="KAK8882979.1"/>
    </source>
</evidence>
<keyword evidence="2" id="KW-0732">Signal</keyword>
<keyword evidence="1" id="KW-1133">Transmembrane helix</keyword>
<accession>A0ABR2JVR7</accession>
<feature type="chain" id="PRO_5045751926" evidence="2">
    <location>
        <begin position="20"/>
        <end position="828"/>
    </location>
</feature>
<keyword evidence="4" id="KW-1185">Reference proteome</keyword>
<feature type="signal peptide" evidence="2">
    <location>
        <begin position="1"/>
        <end position="19"/>
    </location>
</feature>
<evidence type="ECO:0000256" key="1">
    <source>
        <dbReference type="SAM" id="Phobius"/>
    </source>
</evidence>
<evidence type="ECO:0000313" key="4">
    <source>
        <dbReference type="Proteomes" id="UP001470230"/>
    </source>
</evidence>
<reference evidence="3 4" key="1">
    <citation type="submission" date="2024-04" db="EMBL/GenBank/DDBJ databases">
        <title>Tritrichomonas musculus Genome.</title>
        <authorList>
            <person name="Alves-Ferreira E."/>
            <person name="Grigg M."/>
            <person name="Lorenzi H."/>
            <person name="Galac M."/>
        </authorList>
    </citation>
    <scope>NUCLEOTIDE SEQUENCE [LARGE SCALE GENOMIC DNA]</scope>
    <source>
        <strain evidence="3 4">EAF2021</strain>
    </source>
</reference>
<sequence>MQNITLVSLSLLSFFSVAPFYTINNNNHIKSSFLLNSHFSHILSHVVYANTEHHSTTIMKNNFIHTLNTPLVFTSELYSGLCVTDSKCCVKQDYDFQPGTTVQNQTINGSDFKSNVLDHRPFFESDSCGDLKISQCNFLNCYTSNYFGGGISVSADLEVILHNCVFDSCTSQRHGAGGAIGKELAVDEEKHEPGLEDAKKLDIQYTCFSNNYQTDDGEGFGSALIMAATDIVFFYASTVNCPNGKTEYGAQFDIKATGKITSQFVNATGGNSKYCGAMEYRSAKDGFFQFQTLTNNRCKYVSSFTSVKMEKVDITSCNVNDNTVQGDTSDNNVPCLIFIREKSIKVTNFYFFRNNFSNGARIAERDINKGKANITLDGCYADFAKPDDWNQDYVSYLNCKFTNPIEKTFPLRQLQLGHCEGDIPPGPMIISSFFTASSPFTQSSVFSKSDLFTPSKKFTGSKPFTPSSKFTGSKSFTSSGKFTMSGLFTASKKFTDSKPFTQSSKFTDSKSFTPSGKFTDSKPFTPSSKFTDSKSFTPSGKFTDSKPFTPSAKFTGSKSFTPSGKFTDSKSFTPSGKFTDSKPFTPSAKFTKSDSFTASKKFTDSKPFTQSAKFTKSDKFTESKPFTPSHIFTPSYKFDQTLPFTLSKPFTPSDKFTASSPFTQSGKFTASHHFTKSDKFTSSSPFTQTDKFTASSHFTKSDEFTASSPFTKSDVFTASSVFTKSDSFTKSSCFTNSNNFTESSTMEIPVAGVNSDKSNKTTVIGAAAGSVGGAAIIAALVAFFVIKKKRGMLANDAGLFDEINPSITVDNDLNQVMNQDDPFADEFI</sequence>
<organism evidence="3 4">
    <name type="scientific">Tritrichomonas musculus</name>
    <dbReference type="NCBI Taxonomy" id="1915356"/>
    <lineage>
        <taxon>Eukaryota</taxon>
        <taxon>Metamonada</taxon>
        <taxon>Parabasalia</taxon>
        <taxon>Tritrichomonadida</taxon>
        <taxon>Tritrichomonadidae</taxon>
        <taxon>Tritrichomonas</taxon>
    </lineage>
</organism>
<name>A0ABR2JVR7_9EUKA</name>
<dbReference type="EMBL" id="JAPFFF010000009">
    <property type="protein sequence ID" value="KAK8882979.1"/>
    <property type="molecule type" value="Genomic_DNA"/>
</dbReference>
<keyword evidence="1" id="KW-0472">Membrane</keyword>
<proteinExistence type="predicted"/>
<keyword evidence="1" id="KW-0812">Transmembrane</keyword>
<gene>
    <name evidence="3" type="ORF">M9Y10_045626</name>
</gene>
<feature type="transmembrane region" description="Helical" evidence="1">
    <location>
        <begin position="763"/>
        <end position="786"/>
    </location>
</feature>